<evidence type="ECO:0000313" key="1">
    <source>
        <dbReference type="EMBL" id="LAA67225.1"/>
    </source>
</evidence>
<dbReference type="EMBL" id="IACK01009079">
    <property type="protein sequence ID" value="LAA67215.1"/>
    <property type="molecule type" value="Transcribed_RNA"/>
</dbReference>
<reference evidence="1" key="2">
    <citation type="submission" date="2017-11" db="EMBL/GenBank/DDBJ databases">
        <title>Coralsnake Venomics: Analyses of Venom Gland Transcriptomes and Proteomes of Six Brazilian Taxa.</title>
        <authorList>
            <person name="Aird S.D."/>
            <person name="Jorge da Silva N."/>
            <person name="Qiu L."/>
            <person name="Villar-Briones A."/>
            <person name="Aparecida-Saddi V."/>
            <person name="Campos-Telles M.P."/>
            <person name="Grau M."/>
            <person name="Mikheyev A.S."/>
        </authorList>
    </citation>
    <scope>NUCLEOTIDE SEQUENCE</scope>
    <source>
        <tissue evidence="1">Venom_gland</tissue>
    </source>
</reference>
<name>A0A2D4H5H5_MICLE</name>
<dbReference type="EMBL" id="IACK01009087">
    <property type="protein sequence ID" value="LAA67225.1"/>
    <property type="molecule type" value="Transcribed_RNA"/>
</dbReference>
<protein>
    <submittedName>
        <fullName evidence="1">Uncharacterized protein</fullName>
    </submittedName>
</protein>
<reference evidence="1" key="1">
    <citation type="submission" date="2017-07" db="EMBL/GenBank/DDBJ databases">
        <authorList>
            <person name="Mikheyev A."/>
            <person name="Grau M."/>
        </authorList>
    </citation>
    <scope>NUCLEOTIDE SEQUENCE</scope>
    <source>
        <tissue evidence="1">Venom_gland</tissue>
    </source>
</reference>
<organism evidence="1">
    <name type="scientific">Micrurus lemniscatus lemniscatus</name>
    <dbReference type="NCBI Taxonomy" id="129467"/>
    <lineage>
        <taxon>Eukaryota</taxon>
        <taxon>Metazoa</taxon>
        <taxon>Chordata</taxon>
        <taxon>Craniata</taxon>
        <taxon>Vertebrata</taxon>
        <taxon>Euteleostomi</taxon>
        <taxon>Lepidosauria</taxon>
        <taxon>Squamata</taxon>
        <taxon>Bifurcata</taxon>
        <taxon>Unidentata</taxon>
        <taxon>Episquamata</taxon>
        <taxon>Toxicofera</taxon>
        <taxon>Serpentes</taxon>
        <taxon>Colubroidea</taxon>
        <taxon>Elapidae</taxon>
        <taxon>Elapinae</taxon>
        <taxon>Micrurus</taxon>
    </lineage>
</organism>
<dbReference type="AlphaFoldDB" id="A0A2D4H5H5"/>
<sequence>MNRSLDIIKPKRPWVHCQLGPDARYKKLSNEEMKNIQGFWFIDKYDQCCQYFFKAEFSTCLIPYFNDSFQKSISWLMECLNRGRVIQLLCVLKENVNGTLERIRECNIFNLKFKEFKETTKM</sequence>
<proteinExistence type="predicted"/>
<accession>A0A2D4H5H5</accession>